<feature type="region of interest" description="Disordered" evidence="1">
    <location>
        <begin position="1"/>
        <end position="20"/>
    </location>
</feature>
<evidence type="ECO:0000313" key="3">
    <source>
        <dbReference type="Proteomes" id="UP000824120"/>
    </source>
</evidence>
<feature type="compositionally biased region" description="Basic residues" evidence="1">
    <location>
        <begin position="125"/>
        <end position="135"/>
    </location>
</feature>
<feature type="region of interest" description="Disordered" evidence="1">
    <location>
        <begin position="165"/>
        <end position="189"/>
    </location>
</feature>
<feature type="region of interest" description="Disordered" evidence="1">
    <location>
        <begin position="42"/>
        <end position="135"/>
    </location>
</feature>
<protein>
    <submittedName>
        <fullName evidence="2">Uncharacterized protein</fullName>
    </submittedName>
</protein>
<comment type="caution">
    <text evidence="2">The sequence shown here is derived from an EMBL/GenBank/DDBJ whole genome shotgun (WGS) entry which is preliminary data.</text>
</comment>
<evidence type="ECO:0000313" key="2">
    <source>
        <dbReference type="EMBL" id="KAG5614730.1"/>
    </source>
</evidence>
<feature type="compositionally biased region" description="Pro residues" evidence="1">
    <location>
        <begin position="180"/>
        <end position="189"/>
    </location>
</feature>
<sequence>MSKKQIETPRKSPIFDGISTDDAHAPLFNILSQTPRLKLFKFRPSNQKVKNNEANQSATTANQRGKKRKGKKLVETPPEYDSDSDSNFIGQTKKKKTKKATKVEVAETSKPYTRRKTKKDESKLPKSKKPKKVVKMWHYGKAKNEDGVITESEVTGTVASKFGKPRIAKEHVPDTTNYPTPIPPARKLK</sequence>
<name>A0A9J5ZRQ3_SOLCO</name>
<gene>
    <name evidence="2" type="ORF">H5410_014554</name>
</gene>
<dbReference type="EMBL" id="JACXVP010000003">
    <property type="protein sequence ID" value="KAG5614730.1"/>
    <property type="molecule type" value="Genomic_DNA"/>
</dbReference>
<dbReference type="Proteomes" id="UP000824120">
    <property type="component" value="Chromosome 3"/>
</dbReference>
<feature type="compositionally biased region" description="Polar residues" evidence="1">
    <location>
        <begin position="44"/>
        <end position="63"/>
    </location>
</feature>
<evidence type="ECO:0000256" key="1">
    <source>
        <dbReference type="SAM" id="MobiDB-lite"/>
    </source>
</evidence>
<feature type="compositionally biased region" description="Basic and acidic residues" evidence="1">
    <location>
        <begin position="1"/>
        <end position="10"/>
    </location>
</feature>
<organism evidence="2 3">
    <name type="scientific">Solanum commersonii</name>
    <name type="common">Commerson's wild potato</name>
    <name type="synonym">Commerson's nightshade</name>
    <dbReference type="NCBI Taxonomy" id="4109"/>
    <lineage>
        <taxon>Eukaryota</taxon>
        <taxon>Viridiplantae</taxon>
        <taxon>Streptophyta</taxon>
        <taxon>Embryophyta</taxon>
        <taxon>Tracheophyta</taxon>
        <taxon>Spermatophyta</taxon>
        <taxon>Magnoliopsida</taxon>
        <taxon>eudicotyledons</taxon>
        <taxon>Gunneridae</taxon>
        <taxon>Pentapetalae</taxon>
        <taxon>asterids</taxon>
        <taxon>lamiids</taxon>
        <taxon>Solanales</taxon>
        <taxon>Solanaceae</taxon>
        <taxon>Solanoideae</taxon>
        <taxon>Solaneae</taxon>
        <taxon>Solanum</taxon>
    </lineage>
</organism>
<keyword evidence="3" id="KW-1185">Reference proteome</keyword>
<reference evidence="2 3" key="1">
    <citation type="submission" date="2020-09" db="EMBL/GenBank/DDBJ databases">
        <title>De no assembly of potato wild relative species, Solanum commersonii.</title>
        <authorList>
            <person name="Cho K."/>
        </authorList>
    </citation>
    <scope>NUCLEOTIDE SEQUENCE [LARGE SCALE GENOMIC DNA]</scope>
    <source>
        <strain evidence="2">LZ3.2</strain>
        <tissue evidence="2">Leaf</tissue>
    </source>
</reference>
<accession>A0A9J5ZRQ3</accession>
<dbReference type="AlphaFoldDB" id="A0A9J5ZRQ3"/>
<proteinExistence type="predicted"/>